<dbReference type="AlphaFoldDB" id="Q18EP8"/>
<dbReference type="GO" id="GO:0016887">
    <property type="term" value="F:ATP hydrolysis activity"/>
    <property type="evidence" value="ECO:0007669"/>
    <property type="project" value="InterPro"/>
</dbReference>
<keyword evidence="2" id="KW-0547">Nucleotide-binding</keyword>
<feature type="domain" description="ABC transporter" evidence="4">
    <location>
        <begin position="21"/>
        <end position="248"/>
    </location>
</feature>
<evidence type="ECO:0000313" key="6">
    <source>
        <dbReference type="Proteomes" id="UP000001975"/>
    </source>
</evidence>
<evidence type="ECO:0000256" key="2">
    <source>
        <dbReference type="ARBA" id="ARBA00022741"/>
    </source>
</evidence>
<dbReference type="InterPro" id="IPR017871">
    <property type="entry name" value="ABC_transporter-like_CS"/>
</dbReference>
<dbReference type="SUPFAM" id="SSF52540">
    <property type="entry name" value="P-loop containing nucleoside triphosphate hydrolases"/>
    <property type="match status" value="1"/>
</dbReference>
<protein>
    <submittedName>
        <fullName evidence="5">ABC-type transport system ATP-binding protein</fullName>
    </submittedName>
</protein>
<name>Q18EP8_HALWD</name>
<dbReference type="Pfam" id="PF00005">
    <property type="entry name" value="ABC_tran"/>
    <property type="match status" value="1"/>
</dbReference>
<evidence type="ECO:0000313" key="5">
    <source>
        <dbReference type="EMBL" id="CAJ53573.1"/>
    </source>
</evidence>
<dbReference type="InterPro" id="IPR003439">
    <property type="entry name" value="ABC_transporter-like_ATP-bd"/>
</dbReference>
<dbReference type="eggNOG" id="arCOG00922">
    <property type="taxonomic scope" value="Archaea"/>
</dbReference>
<keyword evidence="6" id="KW-1185">Reference proteome</keyword>
<dbReference type="GO" id="GO:0005886">
    <property type="term" value="C:plasma membrane"/>
    <property type="evidence" value="ECO:0007669"/>
    <property type="project" value="TreeGrafter"/>
</dbReference>
<dbReference type="EMBL" id="AM180088">
    <property type="protein sequence ID" value="CAJ53573.1"/>
    <property type="molecule type" value="Genomic_DNA"/>
</dbReference>
<accession>Q18EP8</accession>
<dbReference type="PROSITE" id="PS50893">
    <property type="entry name" value="ABC_TRANSPORTER_2"/>
    <property type="match status" value="1"/>
</dbReference>
<dbReference type="InterPro" id="IPR027417">
    <property type="entry name" value="P-loop_NTPase"/>
</dbReference>
<dbReference type="PANTHER" id="PTHR24220:SF685">
    <property type="entry name" value="ABC TRANSPORTER RELATED"/>
    <property type="match status" value="1"/>
</dbReference>
<gene>
    <name evidence="5" type="ordered locus">HQ_3478A</name>
</gene>
<dbReference type="Proteomes" id="UP000001975">
    <property type="component" value="Chromosome"/>
</dbReference>
<dbReference type="GO" id="GO:0005524">
    <property type="term" value="F:ATP binding"/>
    <property type="evidence" value="ECO:0007669"/>
    <property type="project" value="UniProtKB-KW"/>
</dbReference>
<dbReference type="PROSITE" id="PS00211">
    <property type="entry name" value="ABC_TRANSPORTER_1"/>
    <property type="match status" value="1"/>
</dbReference>
<dbReference type="GO" id="GO:0022857">
    <property type="term" value="F:transmembrane transporter activity"/>
    <property type="evidence" value="ECO:0007669"/>
    <property type="project" value="TreeGrafter"/>
</dbReference>
<dbReference type="InterPro" id="IPR015854">
    <property type="entry name" value="ABC_transpr_LolD-like"/>
</dbReference>
<keyword evidence="3 5" id="KW-0067">ATP-binding</keyword>
<dbReference type="GO" id="GO:0098796">
    <property type="term" value="C:membrane protein complex"/>
    <property type="evidence" value="ECO:0007669"/>
    <property type="project" value="UniProtKB-ARBA"/>
</dbReference>
<dbReference type="InterPro" id="IPR003593">
    <property type="entry name" value="AAA+_ATPase"/>
</dbReference>
<dbReference type="FunFam" id="3.40.50.300:FF:000032">
    <property type="entry name" value="Export ABC transporter ATP-binding protein"/>
    <property type="match status" value="1"/>
</dbReference>
<dbReference type="STRING" id="362976.HQ_3478A"/>
<dbReference type="HOGENOM" id="CLU_000604_1_22_2"/>
<evidence type="ECO:0000256" key="3">
    <source>
        <dbReference type="ARBA" id="ARBA00022840"/>
    </source>
</evidence>
<dbReference type="CDD" id="cd03255">
    <property type="entry name" value="ABC_MJ0796_LolCDE_FtsE"/>
    <property type="match status" value="1"/>
</dbReference>
<dbReference type="SMART" id="SM00382">
    <property type="entry name" value="AAA"/>
    <property type="match status" value="1"/>
</dbReference>
<dbReference type="GeneID" id="4194228"/>
<dbReference type="Gene3D" id="3.40.50.300">
    <property type="entry name" value="P-loop containing nucleotide triphosphate hydrolases"/>
    <property type="match status" value="1"/>
</dbReference>
<dbReference type="InterPro" id="IPR017911">
    <property type="entry name" value="MacB-like_ATP-bd"/>
</dbReference>
<dbReference type="KEGG" id="hwa:HQ_3478A"/>
<keyword evidence="1" id="KW-0813">Transport</keyword>
<sequence>MINNTSIQEDYSESEPSNIAVACESVSREYSRGQGGFRQSETPTVTALDSISLQVTRGEFVGIAGPSGSGKSTLLHLLAALDTPTAGQVRISGTDTQALSARQRARLRARQVGIVFQRFYLLPSLSAQANVAVPLIEHGVGKRTRHERAETLLDRLGLGDRIDHKPGTLSGGEQQRVAIARALITDPDVLIADEPTGELDTATGDRVLDIFETVATDRAVILASHDHAALDRADRIIVLRDGRRERND</sequence>
<proteinExistence type="predicted"/>
<dbReference type="RefSeq" id="WP_011572666.1">
    <property type="nucleotide sequence ID" value="NC_008212.1"/>
</dbReference>
<organism evidence="5 6">
    <name type="scientific">Haloquadratum walsbyi (strain DSM 16790 / HBSQ001)</name>
    <dbReference type="NCBI Taxonomy" id="362976"/>
    <lineage>
        <taxon>Archaea</taxon>
        <taxon>Methanobacteriati</taxon>
        <taxon>Methanobacteriota</taxon>
        <taxon>Stenosarchaea group</taxon>
        <taxon>Halobacteria</taxon>
        <taxon>Halobacteriales</taxon>
        <taxon>Haloferacaceae</taxon>
        <taxon>Haloquadratum</taxon>
    </lineage>
</organism>
<evidence type="ECO:0000256" key="1">
    <source>
        <dbReference type="ARBA" id="ARBA00022448"/>
    </source>
</evidence>
<evidence type="ECO:0000259" key="4">
    <source>
        <dbReference type="PROSITE" id="PS50893"/>
    </source>
</evidence>
<reference evidence="5 6" key="1">
    <citation type="journal article" date="2006" name="BMC Genomics">
        <title>The genome of the square archaeon Haloquadratum walsbyi: life at the limits of water activity.</title>
        <authorList>
            <person name="Bolhuis H.H."/>
            <person name="Palm P.P."/>
            <person name="Wende A.W."/>
            <person name="Falb M.M."/>
            <person name="Rampp M.M."/>
            <person name="Rodriguez-Valera F.F."/>
            <person name="Pfeiffer F.F."/>
            <person name="Oesterhelt D.D."/>
        </authorList>
    </citation>
    <scope>NUCLEOTIDE SEQUENCE [LARGE SCALE GENOMIC DNA]</scope>
    <source>
        <strain evidence="6">DSM 16790 / HBSQ001</strain>
    </source>
</reference>
<dbReference type="PANTHER" id="PTHR24220">
    <property type="entry name" value="IMPORT ATP-BINDING PROTEIN"/>
    <property type="match status" value="1"/>
</dbReference>